<proteinExistence type="predicted"/>
<dbReference type="GO" id="GO:0016020">
    <property type="term" value="C:membrane"/>
    <property type="evidence" value="ECO:0007669"/>
    <property type="project" value="TreeGrafter"/>
</dbReference>
<keyword evidence="1 3" id="KW-0378">Hydrolase</keyword>
<dbReference type="Gene3D" id="3.40.50.1820">
    <property type="entry name" value="alpha/beta hydrolase"/>
    <property type="match status" value="1"/>
</dbReference>
<dbReference type="GO" id="GO:0016787">
    <property type="term" value="F:hydrolase activity"/>
    <property type="evidence" value="ECO:0007669"/>
    <property type="project" value="UniProtKB-KW"/>
</dbReference>
<dbReference type="AlphaFoldDB" id="A0A5B8T5U2"/>
<evidence type="ECO:0000313" key="4">
    <source>
        <dbReference type="Proteomes" id="UP000321296"/>
    </source>
</evidence>
<evidence type="ECO:0000259" key="2">
    <source>
        <dbReference type="Pfam" id="PF00561"/>
    </source>
</evidence>
<dbReference type="SUPFAM" id="SSF53474">
    <property type="entry name" value="alpha/beta-Hydrolases"/>
    <property type="match status" value="1"/>
</dbReference>
<dbReference type="RefSeq" id="WP_147651511.1">
    <property type="nucleotide sequence ID" value="NZ_CP042383.1"/>
</dbReference>
<reference evidence="3 4" key="1">
    <citation type="submission" date="2019-06" db="EMBL/GenBank/DDBJ databases">
        <title>Genome analyses of bacteria isolated from kimchi.</title>
        <authorList>
            <person name="Lee S."/>
            <person name="Ahn S."/>
            <person name="Roh S."/>
        </authorList>
    </citation>
    <scope>NUCLEOTIDE SEQUENCE [LARGE SCALE GENOMIC DNA]</scope>
    <source>
        <strain evidence="3 4">CBA3630</strain>
    </source>
</reference>
<dbReference type="InterPro" id="IPR029058">
    <property type="entry name" value="AB_hydrolase_fold"/>
</dbReference>
<feature type="domain" description="AB hydrolase-1" evidence="2">
    <location>
        <begin position="23"/>
        <end position="249"/>
    </location>
</feature>
<sequence length="274" mass="31376">MSMSYIVTNDHVRLAYSDVGDGPTMIFLPGYSDIKETWYFQSKYFSENGYRIICLDWRSHGCSAHTAKNMKIMRLAADLHELITTLKLENVILIGHSMGASVIWAYVTIFGQTNVSKIITVDESPKLINDVGWQAGIKNLNWDNFIELAPLILQQPLTEQQMPATLKNIRNRFKTDHPFDADLGYGLLLDHMKQDWRTTVINITVPQLFVVGDKSPLWAGDYSNYCEKKNNINIFKTLIKNTGHFPQIEDAERFNSEIDLFRNAKPQIAQKQSL</sequence>
<dbReference type="EMBL" id="CP042383">
    <property type="protein sequence ID" value="QEA42343.1"/>
    <property type="molecule type" value="Genomic_DNA"/>
</dbReference>
<organism evidence="3 4">
    <name type="scientific">Leuconostoc pseudomesenteroides</name>
    <dbReference type="NCBI Taxonomy" id="33968"/>
    <lineage>
        <taxon>Bacteria</taxon>
        <taxon>Bacillati</taxon>
        <taxon>Bacillota</taxon>
        <taxon>Bacilli</taxon>
        <taxon>Lactobacillales</taxon>
        <taxon>Lactobacillaceae</taxon>
        <taxon>Leuconostoc</taxon>
    </lineage>
</organism>
<evidence type="ECO:0000313" key="3">
    <source>
        <dbReference type="EMBL" id="QEA42343.1"/>
    </source>
</evidence>
<dbReference type="PANTHER" id="PTHR43798:SF31">
    <property type="entry name" value="AB HYDROLASE SUPERFAMILY PROTEIN YCLE"/>
    <property type="match status" value="1"/>
</dbReference>
<protein>
    <submittedName>
        <fullName evidence="3">Alpha/beta hydrolase</fullName>
    </submittedName>
</protein>
<dbReference type="InterPro" id="IPR050266">
    <property type="entry name" value="AB_hydrolase_sf"/>
</dbReference>
<dbReference type="Proteomes" id="UP000321296">
    <property type="component" value="Chromosome"/>
</dbReference>
<gene>
    <name evidence="3" type="ORF">FGL85_07395</name>
</gene>
<dbReference type="KEGG" id="lpse:FGL85_07395"/>
<evidence type="ECO:0000256" key="1">
    <source>
        <dbReference type="ARBA" id="ARBA00022801"/>
    </source>
</evidence>
<name>A0A5B8T5U2_LEUPS</name>
<dbReference type="Pfam" id="PF00561">
    <property type="entry name" value="Abhydrolase_1"/>
    <property type="match status" value="1"/>
</dbReference>
<dbReference type="PANTHER" id="PTHR43798">
    <property type="entry name" value="MONOACYLGLYCEROL LIPASE"/>
    <property type="match status" value="1"/>
</dbReference>
<accession>A0A5B8T5U2</accession>
<dbReference type="InterPro" id="IPR000073">
    <property type="entry name" value="AB_hydrolase_1"/>
</dbReference>